<dbReference type="Gene3D" id="1.10.1280.10">
    <property type="entry name" value="Di-copper center containing domain from catechol oxidase"/>
    <property type="match status" value="1"/>
</dbReference>
<dbReference type="InterPro" id="IPR002227">
    <property type="entry name" value="Tyrosinase_Cu-bd"/>
</dbReference>
<evidence type="ECO:0000259" key="8">
    <source>
        <dbReference type="PROSITE" id="PS00497"/>
    </source>
</evidence>
<comment type="similarity">
    <text evidence="2">Belongs to the tyrosinase family.</text>
</comment>
<dbReference type="InterPro" id="IPR050316">
    <property type="entry name" value="Tyrosinase/Hemocyanin"/>
</dbReference>
<dbReference type="PRINTS" id="PR00092">
    <property type="entry name" value="TYROSINASE"/>
</dbReference>
<accession>A0ABU6ZR61</accession>
<evidence type="ECO:0000259" key="9">
    <source>
        <dbReference type="PROSITE" id="PS00498"/>
    </source>
</evidence>
<keyword evidence="4" id="KW-0883">Thioether bond</keyword>
<dbReference type="PROSITE" id="PS00497">
    <property type="entry name" value="TYROSINASE_1"/>
    <property type="match status" value="1"/>
</dbReference>
<organism evidence="10 11">
    <name type="scientific">Stylosanthes scabra</name>
    <dbReference type="NCBI Taxonomy" id="79078"/>
    <lineage>
        <taxon>Eukaryota</taxon>
        <taxon>Viridiplantae</taxon>
        <taxon>Streptophyta</taxon>
        <taxon>Embryophyta</taxon>
        <taxon>Tracheophyta</taxon>
        <taxon>Spermatophyta</taxon>
        <taxon>Magnoliopsida</taxon>
        <taxon>eudicotyledons</taxon>
        <taxon>Gunneridae</taxon>
        <taxon>Pentapetalae</taxon>
        <taxon>rosids</taxon>
        <taxon>fabids</taxon>
        <taxon>Fabales</taxon>
        <taxon>Fabaceae</taxon>
        <taxon>Papilionoideae</taxon>
        <taxon>50 kb inversion clade</taxon>
        <taxon>dalbergioids sensu lato</taxon>
        <taxon>Dalbergieae</taxon>
        <taxon>Pterocarpus clade</taxon>
        <taxon>Stylosanthes</taxon>
    </lineage>
</organism>
<dbReference type="PANTHER" id="PTHR11474">
    <property type="entry name" value="TYROSINASE FAMILY MEMBER"/>
    <property type="match status" value="1"/>
</dbReference>
<keyword evidence="11" id="KW-1185">Reference proteome</keyword>
<gene>
    <name evidence="10" type="ORF">PIB30_083519</name>
</gene>
<dbReference type="Proteomes" id="UP001341840">
    <property type="component" value="Unassembled WGS sequence"/>
</dbReference>
<reference evidence="10 11" key="1">
    <citation type="journal article" date="2023" name="Plants (Basel)">
        <title>Bridging the Gap: Combining Genomics and Transcriptomics Approaches to Understand Stylosanthes scabra, an Orphan Legume from the Brazilian Caatinga.</title>
        <authorList>
            <person name="Ferreira-Neto J.R.C."/>
            <person name="da Silva M.D."/>
            <person name="Binneck E."/>
            <person name="de Melo N.F."/>
            <person name="da Silva R.H."/>
            <person name="de Melo A.L.T.M."/>
            <person name="Pandolfi V."/>
            <person name="Bustamante F.O."/>
            <person name="Brasileiro-Vidal A.C."/>
            <person name="Benko-Iseppon A.M."/>
        </authorList>
    </citation>
    <scope>NUCLEOTIDE SEQUENCE [LARGE SCALE GENOMIC DNA]</scope>
    <source>
        <tissue evidence="10">Leaves</tissue>
    </source>
</reference>
<keyword evidence="6" id="KW-0186">Copper</keyword>
<dbReference type="InterPro" id="IPR022739">
    <property type="entry name" value="Polyphenol_oxidase_cen"/>
</dbReference>
<keyword evidence="5" id="KW-0560">Oxidoreductase</keyword>
<dbReference type="InterPro" id="IPR016213">
    <property type="entry name" value="Polyphenol_oxidase"/>
</dbReference>
<dbReference type="PANTHER" id="PTHR11474:SF76">
    <property type="entry name" value="SHKT DOMAIN-CONTAINING PROTEIN"/>
    <property type="match status" value="1"/>
</dbReference>
<evidence type="ECO:0000256" key="1">
    <source>
        <dbReference type="ARBA" id="ARBA00001973"/>
    </source>
</evidence>
<dbReference type="Pfam" id="PF12143">
    <property type="entry name" value="PPO1_KFDV"/>
    <property type="match status" value="1"/>
</dbReference>
<proteinExistence type="inferred from homology"/>
<evidence type="ECO:0000256" key="6">
    <source>
        <dbReference type="ARBA" id="ARBA00023008"/>
    </source>
</evidence>
<dbReference type="EMBL" id="JASCZI010273183">
    <property type="protein sequence ID" value="MED6224395.1"/>
    <property type="molecule type" value="Genomic_DNA"/>
</dbReference>
<dbReference type="SUPFAM" id="SSF48056">
    <property type="entry name" value="Di-copper centre-containing domain"/>
    <property type="match status" value="1"/>
</dbReference>
<dbReference type="Pfam" id="PF12142">
    <property type="entry name" value="PPO1_DWL"/>
    <property type="match status" value="1"/>
</dbReference>
<evidence type="ECO:0000256" key="3">
    <source>
        <dbReference type="ARBA" id="ARBA00022723"/>
    </source>
</evidence>
<name>A0ABU6ZR61_9FABA</name>
<evidence type="ECO:0000256" key="7">
    <source>
        <dbReference type="ARBA" id="ARBA00023157"/>
    </source>
</evidence>
<keyword evidence="7" id="KW-1015">Disulfide bond</keyword>
<protein>
    <recommendedName>
        <fullName evidence="8 9">Tyrosinase copper-binding domain-containing protein</fullName>
    </recommendedName>
</protein>
<dbReference type="PROSITE" id="PS00498">
    <property type="entry name" value="TYROSINASE_2"/>
    <property type="match status" value="1"/>
</dbReference>
<evidence type="ECO:0000256" key="4">
    <source>
        <dbReference type="ARBA" id="ARBA00022784"/>
    </source>
</evidence>
<dbReference type="InterPro" id="IPR022740">
    <property type="entry name" value="Polyphenol_oxidase_C"/>
</dbReference>
<evidence type="ECO:0000313" key="11">
    <source>
        <dbReference type="Proteomes" id="UP001341840"/>
    </source>
</evidence>
<feature type="domain" description="Tyrosinase copper-binding" evidence="9">
    <location>
        <begin position="361"/>
        <end position="372"/>
    </location>
</feature>
<keyword evidence="3" id="KW-0479">Metal-binding</keyword>
<comment type="cofactor">
    <cofactor evidence="1">
        <name>Cu(2+)</name>
        <dbReference type="ChEBI" id="CHEBI:29036"/>
    </cofactor>
</comment>
<evidence type="ECO:0000256" key="5">
    <source>
        <dbReference type="ARBA" id="ARBA00023002"/>
    </source>
</evidence>
<evidence type="ECO:0000313" key="10">
    <source>
        <dbReference type="EMBL" id="MED6224395.1"/>
    </source>
</evidence>
<feature type="domain" description="Tyrosinase copper-binding" evidence="8">
    <location>
        <begin position="204"/>
        <end position="221"/>
    </location>
</feature>
<evidence type="ECO:0000256" key="2">
    <source>
        <dbReference type="ARBA" id="ARBA00009928"/>
    </source>
</evidence>
<dbReference type="InterPro" id="IPR008922">
    <property type="entry name" value="Di-copper_centre_dom_sf"/>
</dbReference>
<dbReference type="Pfam" id="PF00264">
    <property type="entry name" value="Tyrosinase"/>
    <property type="match status" value="1"/>
</dbReference>
<comment type="caution">
    <text evidence="10">The sequence shown here is derived from an EMBL/GenBank/DDBJ whole genome shotgun (WGS) entry which is preliminary data.</text>
</comment>
<sequence>MLHTCSSSQTKTPTIMASISPLSFLSTNTNTSSLLPKRRHTHVAPTKLITCNASNPNNNNQDPSSNAIANANRRRDLLIGLGGMAGVAGFAYNPFAYAAPVSPDLKACGPPTLPAGAKPVKCCPPASTNIIDFEFPKNQPLRLRKPAHKVTGDDLAKYKDAIKAMRDLPDDDPRSYTQQAAIHCAYCHNSYHQVGFPDKDLQVHYSWIFLPFHRWYLYFYERILGSLINDPTFALPFWNWDHPDGMEMPSIFTDRRSSLYDPLRNANHQPPVLVDLSWNRKGADTGGDVDANLNLMYTNFVEVKAPLNFFGQAFRAGDTPYTVKTGAGSCESVHNTLHVWSGDRTQPNGEDMGSLYSAGRDPLFYCHHSNVDRMWNLWKSFGNKDIVDPDFLDSSFLFYDENKNLVRVKTKDCLDSVKLGYDFEKVPIPWAKTKPKARRTKAERAKKPLTTKSVDFPLTLEEDKLVSTLVKRPRRSRSRKEKDEREETLVLEIEFDRRLPIKFDVLLNEEEDLQFATPKNREFAGSFVNVSHTQKSSAMKTELAFKIGITEKLIDLEADDDDSVVVTLVPQYGEGVVVKGIKIDYEEC</sequence>
<dbReference type="PIRSF" id="PIRSF000290">
    <property type="entry name" value="PPO_plant"/>
    <property type="match status" value="1"/>
</dbReference>